<sequence length="93" mass="10229">MISIEDCIALSGLEEGEILALAEHEHVPEIVAAALGAYLLHKDKGAVVIRRMIEDDIREALQRGDQQHAKDLLAVLRHFLAGHRDELAQAQDG</sequence>
<name>A0A839AKW3_9HYPH</name>
<accession>A0A839AKW3</accession>
<evidence type="ECO:0000313" key="1">
    <source>
        <dbReference type="EMBL" id="MBA5779089.1"/>
    </source>
</evidence>
<organism evidence="1 2">
    <name type="scientific">Stappia albiluteola</name>
    <dbReference type="NCBI Taxonomy" id="2758565"/>
    <lineage>
        <taxon>Bacteria</taxon>
        <taxon>Pseudomonadati</taxon>
        <taxon>Pseudomonadota</taxon>
        <taxon>Alphaproteobacteria</taxon>
        <taxon>Hyphomicrobiales</taxon>
        <taxon>Stappiaceae</taxon>
        <taxon>Stappia</taxon>
    </lineage>
</organism>
<dbReference type="AlphaFoldDB" id="A0A839AKW3"/>
<gene>
    <name evidence="1" type="ORF">H2509_18320</name>
</gene>
<comment type="caution">
    <text evidence="1">The sequence shown here is derived from an EMBL/GenBank/DDBJ whole genome shotgun (WGS) entry which is preliminary data.</text>
</comment>
<dbReference type="Proteomes" id="UP000541109">
    <property type="component" value="Unassembled WGS sequence"/>
</dbReference>
<evidence type="ECO:0000313" key="2">
    <source>
        <dbReference type="Proteomes" id="UP000541109"/>
    </source>
</evidence>
<keyword evidence="2" id="KW-1185">Reference proteome</keyword>
<dbReference type="EMBL" id="JACFXV010000065">
    <property type="protein sequence ID" value="MBA5779089.1"/>
    <property type="molecule type" value="Genomic_DNA"/>
</dbReference>
<reference evidence="1 2" key="1">
    <citation type="submission" date="2020-07" db="EMBL/GenBank/DDBJ databases">
        <title>Stappia sp., F7233, whole genome shotgun sequencing project.</title>
        <authorList>
            <person name="Jiang S."/>
            <person name="Liu Z.W."/>
            <person name="Du Z.J."/>
        </authorList>
    </citation>
    <scope>NUCLEOTIDE SEQUENCE [LARGE SCALE GENOMIC DNA]</scope>
    <source>
        <strain evidence="1 2">F7233</strain>
    </source>
</reference>
<protein>
    <submittedName>
        <fullName evidence="1">Uncharacterized protein</fullName>
    </submittedName>
</protein>
<dbReference type="RefSeq" id="WP_182167916.1">
    <property type="nucleotide sequence ID" value="NZ_JACFXV010000065.1"/>
</dbReference>
<proteinExistence type="predicted"/>